<protein>
    <submittedName>
        <fullName evidence="2">Uncharacterized protein</fullName>
    </submittedName>
</protein>
<proteinExistence type="predicted"/>
<evidence type="ECO:0000313" key="3">
    <source>
        <dbReference type="Proteomes" id="UP000501179"/>
    </source>
</evidence>
<feature type="region of interest" description="Disordered" evidence="1">
    <location>
        <begin position="36"/>
        <end position="58"/>
    </location>
</feature>
<keyword evidence="3" id="KW-1185">Reference proteome</keyword>
<dbReference type="KEGG" id="slia:HA039_19970"/>
<sequence length="58" mass="5914">MLVVRKSEPGAGDGADLVPGSGLRWPACRCGQPVCPDYRPDPDGSGSSGGTAAPYRPQ</sequence>
<name>A0A6G9H1W7_9ACTN</name>
<dbReference type="Proteomes" id="UP000501179">
    <property type="component" value="Chromosome"/>
</dbReference>
<dbReference type="EMBL" id="CP050177">
    <property type="protein sequence ID" value="QIQ04279.1"/>
    <property type="molecule type" value="Genomic_DNA"/>
</dbReference>
<dbReference type="AlphaFoldDB" id="A0A6G9H1W7"/>
<gene>
    <name evidence="2" type="ORF">HA039_19970</name>
</gene>
<feature type="region of interest" description="Disordered" evidence="1">
    <location>
        <begin position="1"/>
        <end position="24"/>
    </location>
</feature>
<reference evidence="2 3" key="1">
    <citation type="submission" date="2020-03" db="EMBL/GenBank/DDBJ databases">
        <title>A novel species.</title>
        <authorList>
            <person name="Gao J."/>
        </authorList>
    </citation>
    <scope>NUCLEOTIDE SEQUENCE [LARGE SCALE GENOMIC DNA]</scope>
    <source>
        <strain evidence="2 3">QMT-12</strain>
    </source>
</reference>
<evidence type="ECO:0000256" key="1">
    <source>
        <dbReference type="SAM" id="MobiDB-lite"/>
    </source>
</evidence>
<accession>A0A6G9H1W7</accession>
<evidence type="ECO:0000313" key="2">
    <source>
        <dbReference type="EMBL" id="QIQ04279.1"/>
    </source>
</evidence>
<dbReference type="RefSeq" id="WP_167031802.1">
    <property type="nucleotide sequence ID" value="NZ_CP050177.1"/>
</dbReference>
<organism evidence="2 3">
    <name type="scientific">Streptomyces liangshanensis</name>
    <dbReference type="NCBI Taxonomy" id="2717324"/>
    <lineage>
        <taxon>Bacteria</taxon>
        <taxon>Bacillati</taxon>
        <taxon>Actinomycetota</taxon>
        <taxon>Actinomycetes</taxon>
        <taxon>Kitasatosporales</taxon>
        <taxon>Streptomycetaceae</taxon>
        <taxon>Streptomyces</taxon>
    </lineage>
</organism>